<feature type="region of interest" description="Disordered" evidence="1">
    <location>
        <begin position="65"/>
        <end position="112"/>
    </location>
</feature>
<comment type="caution">
    <text evidence="2">The sequence shown here is derived from an EMBL/GenBank/DDBJ whole genome shotgun (WGS) entry which is preliminary data.</text>
</comment>
<evidence type="ECO:0000256" key="1">
    <source>
        <dbReference type="SAM" id="MobiDB-lite"/>
    </source>
</evidence>
<protein>
    <submittedName>
        <fullName evidence="2">Uncharacterized protein</fullName>
    </submittedName>
</protein>
<organism evidence="2 3">
    <name type="scientific">Hibiscus sabdariffa</name>
    <name type="common">roselle</name>
    <dbReference type="NCBI Taxonomy" id="183260"/>
    <lineage>
        <taxon>Eukaryota</taxon>
        <taxon>Viridiplantae</taxon>
        <taxon>Streptophyta</taxon>
        <taxon>Embryophyta</taxon>
        <taxon>Tracheophyta</taxon>
        <taxon>Spermatophyta</taxon>
        <taxon>Magnoliopsida</taxon>
        <taxon>eudicotyledons</taxon>
        <taxon>Gunneridae</taxon>
        <taxon>Pentapetalae</taxon>
        <taxon>rosids</taxon>
        <taxon>malvids</taxon>
        <taxon>Malvales</taxon>
        <taxon>Malvaceae</taxon>
        <taxon>Malvoideae</taxon>
        <taxon>Hibiscus</taxon>
    </lineage>
</organism>
<feature type="compositionally biased region" description="Polar residues" evidence="1">
    <location>
        <begin position="99"/>
        <end position="112"/>
    </location>
</feature>
<proteinExistence type="predicted"/>
<accession>A0ABR2EMU6</accession>
<evidence type="ECO:0000313" key="3">
    <source>
        <dbReference type="Proteomes" id="UP001472677"/>
    </source>
</evidence>
<dbReference type="Proteomes" id="UP001472677">
    <property type="component" value="Unassembled WGS sequence"/>
</dbReference>
<evidence type="ECO:0000313" key="2">
    <source>
        <dbReference type="EMBL" id="KAK8562006.1"/>
    </source>
</evidence>
<reference evidence="2 3" key="1">
    <citation type="journal article" date="2024" name="G3 (Bethesda)">
        <title>Genome assembly of Hibiscus sabdariffa L. provides insights into metabolisms of medicinal natural products.</title>
        <authorList>
            <person name="Kim T."/>
        </authorList>
    </citation>
    <scope>NUCLEOTIDE SEQUENCE [LARGE SCALE GENOMIC DNA]</scope>
    <source>
        <strain evidence="2">TK-2024</strain>
        <tissue evidence="2">Old leaves</tissue>
    </source>
</reference>
<sequence length="160" mass="17419">MVVERRQRKPLNQQVMTINDKPGMIFQGSRFNPLRATEESVDAPAEPLAEPHVVSLTDFPVLNRNHNKASSSSHTPLDQLRHTAIVLDENSDPNVGLPTKNSTPRSHSAQQSLMGDPPDILVLTDPSPSHGVTVDTSMQPKAIDESCEALDPAQAVAMLE</sequence>
<dbReference type="EMBL" id="JBBPBM010000013">
    <property type="protein sequence ID" value="KAK8562006.1"/>
    <property type="molecule type" value="Genomic_DNA"/>
</dbReference>
<name>A0ABR2EMU6_9ROSI</name>
<keyword evidence="3" id="KW-1185">Reference proteome</keyword>
<gene>
    <name evidence="2" type="ORF">V6N12_049061</name>
</gene>